<gene>
    <name evidence="2" type="ORF">BLL36_00810</name>
</gene>
<dbReference type="Proteomes" id="UP000189295">
    <property type="component" value="Unassembled WGS sequence"/>
</dbReference>
<feature type="region of interest" description="Disordered" evidence="1">
    <location>
        <begin position="102"/>
        <end position="146"/>
    </location>
</feature>
<proteinExistence type="predicted"/>
<evidence type="ECO:0008006" key="4">
    <source>
        <dbReference type="Google" id="ProtNLM"/>
    </source>
</evidence>
<evidence type="ECO:0000313" key="3">
    <source>
        <dbReference type="Proteomes" id="UP000189295"/>
    </source>
</evidence>
<comment type="caution">
    <text evidence="2">The sequence shown here is derived from an EMBL/GenBank/DDBJ whole genome shotgun (WGS) entry which is preliminary data.</text>
</comment>
<dbReference type="EMBL" id="MNPW01000001">
    <property type="protein sequence ID" value="ONH57237.1"/>
    <property type="molecule type" value="Genomic_DNA"/>
</dbReference>
<evidence type="ECO:0000256" key="1">
    <source>
        <dbReference type="SAM" id="MobiDB-lite"/>
    </source>
</evidence>
<accession>A0A1V2KHM4</accession>
<organism evidence="2 3">
    <name type="scientific">Pseudomonas cedrina subsp. cedrina</name>
    <dbReference type="NCBI Taxonomy" id="76762"/>
    <lineage>
        <taxon>Bacteria</taxon>
        <taxon>Pseudomonadati</taxon>
        <taxon>Pseudomonadota</taxon>
        <taxon>Gammaproteobacteria</taxon>
        <taxon>Pseudomonadales</taxon>
        <taxon>Pseudomonadaceae</taxon>
        <taxon>Pseudomonas</taxon>
    </lineage>
</organism>
<feature type="compositionally biased region" description="Pro residues" evidence="1">
    <location>
        <begin position="108"/>
        <end position="117"/>
    </location>
</feature>
<reference evidence="2 3" key="1">
    <citation type="submission" date="2016-10" db="EMBL/GenBank/DDBJ databases">
        <title>Pseudomonas lactis sp. nov. and Pseudomonas paralactis sp. nov., isolated from bovine raw milk.</title>
        <authorList>
            <person name="Von Neubeck M."/>
            <person name="Huptas C."/>
            <person name="Glueck C."/>
            <person name="Krewinkel M."/>
            <person name="Stoeckel M."/>
            <person name="Stressler T."/>
            <person name="Fischer L."/>
            <person name="Hinrichs J."/>
            <person name="Scherer S."/>
            <person name="Wenning M."/>
        </authorList>
    </citation>
    <scope>NUCLEOTIDE SEQUENCE [LARGE SCALE GENOMIC DNA]</scope>
    <source>
        <strain evidence="2 3">DSM 17516</strain>
    </source>
</reference>
<protein>
    <recommendedName>
        <fullName evidence="4">Type III secretion effector protein</fullName>
    </recommendedName>
</protein>
<sequence>MRSSAVYTADTVRGGFAPRLARVESTPIAPDAQKAAVKTLLNELLDAQQTGKTQTVQDTRDKLNALREKLGDEKFKEILEQLKKDADQAWLALLKALFPELFPDEDPPSPPSPPMPPGGGGGGRRGGSVNPADFGPSEPMSNRPLTEGAKHYDYKVDSSNPGKKPNNIWSGFSQGDVGNCVTVSAIKAAMMHFGQKPTDVFKSVKEAGDGWDVVMRDNFSVHVSKNELKMAAQYARFKGDDPSMLTDANFMYAASVKRVQKEGNDGLRGQSFYNAMLSLNDGEYSREGLVRLGLKNNIRAATDADLRRSKVGTVEYGGHSMAVLDGRIELWGQRGGTPGSGTATVLFGT</sequence>
<dbReference type="AlphaFoldDB" id="A0A1V2KHM4"/>
<evidence type="ECO:0000313" key="2">
    <source>
        <dbReference type="EMBL" id="ONH57237.1"/>
    </source>
</evidence>
<name>A0A1V2KHM4_PSECE</name>
<dbReference type="RefSeq" id="WP_076949601.1">
    <property type="nucleotide sequence ID" value="NZ_MNPW01000001.1"/>
</dbReference>